<comment type="caution">
    <text evidence="4">The sequence shown here is derived from an EMBL/GenBank/DDBJ whole genome shotgun (WGS) entry which is preliminary data.</text>
</comment>
<dbReference type="STRING" id="71784.A0A1Y2B5W8"/>
<name>A0A1Y2B5W8_9TREE</name>
<dbReference type="InParanoid" id="A0A1Y2B5W8"/>
<feature type="region of interest" description="Disordered" evidence="2">
    <location>
        <begin position="234"/>
        <end position="291"/>
    </location>
</feature>
<feature type="region of interest" description="Disordered" evidence="2">
    <location>
        <begin position="40"/>
        <end position="84"/>
    </location>
</feature>
<feature type="compositionally biased region" description="Pro residues" evidence="2">
    <location>
        <begin position="803"/>
        <end position="817"/>
    </location>
</feature>
<dbReference type="GO" id="GO:0000785">
    <property type="term" value="C:chromatin"/>
    <property type="evidence" value="ECO:0007669"/>
    <property type="project" value="TreeGrafter"/>
</dbReference>
<feature type="compositionally biased region" description="Basic residues" evidence="2">
    <location>
        <begin position="672"/>
        <end position="681"/>
    </location>
</feature>
<keyword evidence="3" id="KW-0732">Signal</keyword>
<feature type="compositionally biased region" description="Basic and acidic residues" evidence="2">
    <location>
        <begin position="504"/>
        <end position="516"/>
    </location>
</feature>
<evidence type="ECO:0008006" key="6">
    <source>
        <dbReference type="Google" id="ProtNLM"/>
    </source>
</evidence>
<evidence type="ECO:0000313" key="5">
    <source>
        <dbReference type="Proteomes" id="UP000193986"/>
    </source>
</evidence>
<protein>
    <recommendedName>
        <fullName evidence="6">Fibronectin type-III domain-containing protein</fullName>
    </recommendedName>
</protein>
<dbReference type="OrthoDB" id="2596255at2759"/>
<feature type="region of interest" description="Disordered" evidence="2">
    <location>
        <begin position="753"/>
        <end position="845"/>
    </location>
</feature>
<feature type="compositionally biased region" description="Low complexity" evidence="2">
    <location>
        <begin position="557"/>
        <end position="566"/>
    </location>
</feature>
<feature type="compositionally biased region" description="Low complexity" evidence="2">
    <location>
        <begin position="755"/>
        <end position="802"/>
    </location>
</feature>
<dbReference type="EMBL" id="MCFC01000021">
    <property type="protein sequence ID" value="ORY30239.1"/>
    <property type="molecule type" value="Genomic_DNA"/>
</dbReference>
<accession>A0A1Y2B5W8</accession>
<feature type="coiled-coil region" evidence="1">
    <location>
        <begin position="310"/>
        <end position="344"/>
    </location>
</feature>
<feature type="compositionally biased region" description="Low complexity" evidence="2">
    <location>
        <begin position="867"/>
        <end position="884"/>
    </location>
</feature>
<dbReference type="PANTHER" id="PTHR43941">
    <property type="entry name" value="STRUCTURAL MAINTENANCE OF CHROMOSOMES PROTEIN 2"/>
    <property type="match status" value="1"/>
</dbReference>
<feature type="compositionally biased region" description="Basic and acidic residues" evidence="2">
    <location>
        <begin position="482"/>
        <end position="492"/>
    </location>
</feature>
<feature type="region of interest" description="Disordered" evidence="2">
    <location>
        <begin position="482"/>
        <end position="596"/>
    </location>
</feature>
<feature type="region of interest" description="Disordered" evidence="2">
    <location>
        <begin position="867"/>
        <end position="910"/>
    </location>
</feature>
<keyword evidence="5" id="KW-1185">Reference proteome</keyword>
<feature type="region of interest" description="Disordered" evidence="2">
    <location>
        <begin position="116"/>
        <end position="169"/>
    </location>
</feature>
<feature type="chain" id="PRO_5013005563" description="Fibronectin type-III domain-containing protein" evidence="3">
    <location>
        <begin position="35"/>
        <end position="910"/>
    </location>
</feature>
<keyword evidence="1" id="KW-0175">Coiled coil</keyword>
<evidence type="ECO:0000256" key="3">
    <source>
        <dbReference type="SAM" id="SignalP"/>
    </source>
</evidence>
<feature type="compositionally biased region" description="Polar residues" evidence="2">
    <location>
        <begin position="520"/>
        <end position="529"/>
    </location>
</feature>
<dbReference type="GO" id="GO:0000793">
    <property type="term" value="C:condensed chromosome"/>
    <property type="evidence" value="ECO:0007669"/>
    <property type="project" value="TreeGrafter"/>
</dbReference>
<evidence type="ECO:0000313" key="4">
    <source>
        <dbReference type="EMBL" id="ORY30239.1"/>
    </source>
</evidence>
<proteinExistence type="predicted"/>
<evidence type="ECO:0000256" key="1">
    <source>
        <dbReference type="SAM" id="Coils"/>
    </source>
</evidence>
<feature type="compositionally biased region" description="Low complexity" evidence="2">
    <location>
        <begin position="531"/>
        <end position="545"/>
    </location>
</feature>
<feature type="compositionally biased region" description="Low complexity" evidence="2">
    <location>
        <begin position="700"/>
        <end position="734"/>
    </location>
</feature>
<dbReference type="GO" id="GO:0007076">
    <property type="term" value="P:mitotic chromosome condensation"/>
    <property type="evidence" value="ECO:0007669"/>
    <property type="project" value="TreeGrafter"/>
</dbReference>
<feature type="compositionally biased region" description="Low complexity" evidence="2">
    <location>
        <begin position="682"/>
        <end position="693"/>
    </location>
</feature>
<sequence length="910" mass="97928">MSTPSSTQWHSITPQTRPLTLSILELTPLALTLALTLAPISSNHPSTPGSGRKKKYQRRRESDDEGVTDDDHANTSSSLPGSWPNLLGEGTSFKDILSHGVVVSVNGQPWNRIVAHVSDDDGDDVPLDAEGDAAEGEEAWSDMERAGEENDSGSGGEEGGVTRRRPRRARFRLSAGNAVKGEKEVRKRSGKECKSGEKDRAVVVVYGLSPGKEYEIELKVVGLSGEDSLVSNAIVIPPSPSPHTSLLPRSRANSLRSRSRPRSRSNSINASHPGHPPSPLGQDLISAAITPPSNGDLSSATVFVPVDSQAAQLQHLIATAQAEKDILQAQIKEARRSSQRAEAALRLEIESVKKAIEKAGGMDMRAKQKALALQEQVKQGWAGAESAEAETTAVDEGLAELEARLEGVLQEVEIVRNEWKDVKDKEEEVREREKKMRGEEDKKLVEVVAKMDKLRVRKEKKEAERAELEKRLEELEKAREEAERRNEEERNLRRSTGPHQANHGRWDEWHGAEHGRSLSAHPSLSNLSGQYAAGPAYRPRGAPGYQPRFPSAGTSRAPTAGGAAQPQPSPTHSHAFYPLQHPVPPSGSNTSPALRAPVPGRGVGGGTNIAALPFHPLHHDAQQQQQQHHTALMPPQLQHRIYLPHHTHHTRPRPAPTFHPPPSVLAEQQQHQHQHNQHQHQHQQQQQTSLAAPAFPPLPSQNQTGNNNNSNNNTSGSGNGKGSLNSISSTSASGPSLASIVTRAVLSPTSALVQNTSSTPIIPTSPTPNSNSTSTSTPHSNNSISLSTPTSTPTTKIKFSPPTISPSPTPPPPPPPSNFTSTSTSTTTTTTPWESREFPALGGISPWTNINILPTRSTTPNSWLNAAQTQTQNQNQNQNQAGQGRESPAGVGGGSSSVGGRKTTGESYIS</sequence>
<dbReference type="PANTHER" id="PTHR43941:SF1">
    <property type="entry name" value="STRUCTURAL MAINTENANCE OF CHROMOSOMES PROTEIN 2"/>
    <property type="match status" value="1"/>
</dbReference>
<feature type="region of interest" description="Disordered" evidence="2">
    <location>
        <begin position="647"/>
        <end position="734"/>
    </location>
</feature>
<reference evidence="4 5" key="1">
    <citation type="submission" date="2016-07" db="EMBL/GenBank/DDBJ databases">
        <title>Pervasive Adenine N6-methylation of Active Genes in Fungi.</title>
        <authorList>
            <consortium name="DOE Joint Genome Institute"/>
            <person name="Mondo S.J."/>
            <person name="Dannebaum R.O."/>
            <person name="Kuo R.C."/>
            <person name="Labutti K."/>
            <person name="Haridas S."/>
            <person name="Kuo A."/>
            <person name="Salamov A."/>
            <person name="Ahrendt S.R."/>
            <person name="Lipzen A."/>
            <person name="Sullivan W."/>
            <person name="Andreopoulos W.B."/>
            <person name="Clum A."/>
            <person name="Lindquist E."/>
            <person name="Daum C."/>
            <person name="Ramamoorthy G.K."/>
            <person name="Gryganskyi A."/>
            <person name="Culley D."/>
            <person name="Magnuson J.K."/>
            <person name="James T.Y."/>
            <person name="O'Malley M.A."/>
            <person name="Stajich J.E."/>
            <person name="Spatafora J.W."/>
            <person name="Visel A."/>
            <person name="Grigoriev I.V."/>
        </authorList>
    </citation>
    <scope>NUCLEOTIDE SEQUENCE [LARGE SCALE GENOMIC DNA]</scope>
    <source>
        <strain evidence="4 5">68-887.2</strain>
    </source>
</reference>
<feature type="compositionally biased region" description="Low complexity" evidence="2">
    <location>
        <begin position="818"/>
        <end position="832"/>
    </location>
</feature>
<gene>
    <name evidence="4" type="ORF">BCR39DRAFT_530126</name>
</gene>
<dbReference type="AlphaFoldDB" id="A0A1Y2B5W8"/>
<feature type="compositionally biased region" description="Pro residues" evidence="2">
    <location>
        <begin position="653"/>
        <end position="663"/>
    </location>
</feature>
<organism evidence="4 5">
    <name type="scientific">Naematelia encephala</name>
    <dbReference type="NCBI Taxonomy" id="71784"/>
    <lineage>
        <taxon>Eukaryota</taxon>
        <taxon>Fungi</taxon>
        <taxon>Dikarya</taxon>
        <taxon>Basidiomycota</taxon>
        <taxon>Agaricomycotina</taxon>
        <taxon>Tremellomycetes</taxon>
        <taxon>Tremellales</taxon>
        <taxon>Naemateliaceae</taxon>
        <taxon>Naematelia</taxon>
    </lineage>
</organism>
<dbReference type="GO" id="GO:0003682">
    <property type="term" value="F:chromatin binding"/>
    <property type="evidence" value="ECO:0007669"/>
    <property type="project" value="TreeGrafter"/>
</dbReference>
<dbReference type="GO" id="GO:0000796">
    <property type="term" value="C:condensin complex"/>
    <property type="evidence" value="ECO:0007669"/>
    <property type="project" value="TreeGrafter"/>
</dbReference>
<dbReference type="Proteomes" id="UP000193986">
    <property type="component" value="Unassembled WGS sequence"/>
</dbReference>
<feature type="compositionally biased region" description="Acidic residues" evidence="2">
    <location>
        <begin position="120"/>
        <end position="141"/>
    </location>
</feature>
<feature type="compositionally biased region" description="Low complexity" evidence="2">
    <location>
        <begin position="242"/>
        <end position="256"/>
    </location>
</feature>
<feature type="signal peptide" evidence="3">
    <location>
        <begin position="1"/>
        <end position="34"/>
    </location>
</feature>
<evidence type="ECO:0000256" key="2">
    <source>
        <dbReference type="SAM" id="MobiDB-lite"/>
    </source>
</evidence>